<dbReference type="Pfam" id="PF00849">
    <property type="entry name" value="PseudoU_synth_2"/>
    <property type="match status" value="1"/>
</dbReference>
<evidence type="ECO:0000256" key="1">
    <source>
        <dbReference type="ARBA" id="ARBA00004173"/>
    </source>
</evidence>
<comment type="caution">
    <text evidence="13">The sequence shown here is derived from an EMBL/GenBank/DDBJ whole genome shotgun (WGS) entry which is preliminary data.</text>
</comment>
<comment type="subcellular location">
    <subcellularLocation>
        <location evidence="1">Mitochondrion</location>
    </subcellularLocation>
</comment>
<dbReference type="EC" id="5.4.99.43" evidence="7"/>
<dbReference type="InterPro" id="IPR006145">
    <property type="entry name" value="PsdUridine_synth_RsuA/RluA"/>
</dbReference>
<comment type="function">
    <text evidence="6">Pseudouridylate synthase responsible for the pseudouridine-2819 formation in mitochondrial 21S rRNA. May modulate the efficiency or the fidelity of the mitochondrial translation machinery.</text>
</comment>
<dbReference type="GO" id="GO:0005739">
    <property type="term" value="C:mitochondrion"/>
    <property type="evidence" value="ECO:0007669"/>
    <property type="project" value="UniProtKB-SubCell"/>
</dbReference>
<feature type="domain" description="Pseudouridine synthase RsuA/RluA-like" evidence="12">
    <location>
        <begin position="38"/>
        <end position="199"/>
    </location>
</feature>
<evidence type="ECO:0000256" key="10">
    <source>
        <dbReference type="ARBA" id="ARBA00041978"/>
    </source>
</evidence>
<evidence type="ECO:0000256" key="6">
    <source>
        <dbReference type="ARBA" id="ARBA00037513"/>
    </source>
</evidence>
<organism evidence="13 14">
    <name type="scientific">Gymnopilus dilepis</name>
    <dbReference type="NCBI Taxonomy" id="231916"/>
    <lineage>
        <taxon>Eukaryota</taxon>
        <taxon>Fungi</taxon>
        <taxon>Dikarya</taxon>
        <taxon>Basidiomycota</taxon>
        <taxon>Agaricomycotina</taxon>
        <taxon>Agaricomycetes</taxon>
        <taxon>Agaricomycetidae</taxon>
        <taxon>Agaricales</taxon>
        <taxon>Agaricineae</taxon>
        <taxon>Hymenogastraceae</taxon>
        <taxon>Gymnopilus</taxon>
    </lineage>
</organism>
<sequence>MASTSALKTKLSQQDIYRLLQQRGSAFLKQHVLFADRQVVILNKPPGIVSQLGASARGQKRESSTPLDPIFSHIRRWIPNSDPHPVHRLDKATTGTFLIALNSNVAKAMSSQFQQGTVSKTYLALVRGGPQSFSNKSGIIDVPLIYRDGRGDIGRKGKDGKEALTEWELVSSSSKAPLSLLRLQLHTGGKHQLRIHLAKVLKAPILGDTLHSQSSVHSSISALTQVPENRLFLHASEISFFKYHERGKRYRLGVRAPLAGDFRRICREAGIVIPPEERGAALLINDQIASEQDTELRLWDPNTLESRPLAP</sequence>
<dbReference type="CDD" id="cd02869">
    <property type="entry name" value="PseudoU_synth_RluA_like"/>
    <property type="match status" value="1"/>
</dbReference>
<name>A0A409VJG6_9AGAR</name>
<dbReference type="OrthoDB" id="428658at2759"/>
<evidence type="ECO:0000256" key="2">
    <source>
        <dbReference type="ARBA" id="ARBA00010876"/>
    </source>
</evidence>
<keyword evidence="14" id="KW-1185">Reference proteome</keyword>
<evidence type="ECO:0000259" key="12">
    <source>
        <dbReference type="Pfam" id="PF00849"/>
    </source>
</evidence>
<proteinExistence type="inferred from homology"/>
<dbReference type="SUPFAM" id="SSF55120">
    <property type="entry name" value="Pseudouridine synthase"/>
    <property type="match status" value="1"/>
</dbReference>
<dbReference type="GO" id="GO:0160143">
    <property type="term" value="F:21S rRNA pseudouridine(2819) synthase activity"/>
    <property type="evidence" value="ECO:0007669"/>
    <property type="project" value="UniProtKB-EC"/>
</dbReference>
<keyword evidence="4" id="KW-0413">Isomerase</keyword>
<evidence type="ECO:0000256" key="4">
    <source>
        <dbReference type="ARBA" id="ARBA00023235"/>
    </source>
</evidence>
<evidence type="ECO:0000256" key="11">
    <source>
        <dbReference type="ARBA" id="ARBA00042700"/>
    </source>
</evidence>
<keyword evidence="3" id="KW-0496">Mitochondrion</keyword>
<reference evidence="13 14" key="1">
    <citation type="journal article" date="2018" name="Evol. Lett.">
        <title>Horizontal gene cluster transfer increased hallucinogenic mushroom diversity.</title>
        <authorList>
            <person name="Reynolds H.T."/>
            <person name="Vijayakumar V."/>
            <person name="Gluck-Thaler E."/>
            <person name="Korotkin H.B."/>
            <person name="Matheny P.B."/>
            <person name="Slot J.C."/>
        </authorList>
    </citation>
    <scope>NUCLEOTIDE SEQUENCE [LARGE SCALE GENOMIC DNA]</scope>
    <source>
        <strain evidence="13 14">SRW20</strain>
    </source>
</reference>
<evidence type="ECO:0000256" key="9">
    <source>
        <dbReference type="ARBA" id="ARBA00041561"/>
    </source>
</evidence>
<dbReference type="STRING" id="231916.A0A409VJG6"/>
<dbReference type="PANTHER" id="PTHR21600:SF81">
    <property type="entry name" value="21S RRNA PSEUDOURIDINE(2819) SYNTHASE"/>
    <property type="match status" value="1"/>
</dbReference>
<dbReference type="Proteomes" id="UP000284706">
    <property type="component" value="Unassembled WGS sequence"/>
</dbReference>
<comment type="catalytic activity">
    <reaction evidence="5">
        <text>uridine(2819) in 21S rRNA = pseudouridine(2819) in 21S rRNA</text>
        <dbReference type="Rhea" id="RHEA:42556"/>
        <dbReference type="Rhea" id="RHEA-COMP:10113"/>
        <dbReference type="Rhea" id="RHEA-COMP:10114"/>
        <dbReference type="ChEBI" id="CHEBI:65314"/>
        <dbReference type="ChEBI" id="CHEBI:65315"/>
        <dbReference type="EC" id="5.4.99.43"/>
    </reaction>
</comment>
<dbReference type="GO" id="GO:0000455">
    <property type="term" value="P:enzyme-directed rRNA pseudouridine synthesis"/>
    <property type="evidence" value="ECO:0007669"/>
    <property type="project" value="TreeGrafter"/>
</dbReference>
<dbReference type="PANTHER" id="PTHR21600">
    <property type="entry name" value="MITOCHONDRIAL RNA PSEUDOURIDINE SYNTHASE"/>
    <property type="match status" value="1"/>
</dbReference>
<accession>A0A409VJG6</accession>
<dbReference type="GO" id="GO:0003723">
    <property type="term" value="F:RNA binding"/>
    <property type="evidence" value="ECO:0007669"/>
    <property type="project" value="InterPro"/>
</dbReference>
<evidence type="ECO:0000313" key="14">
    <source>
        <dbReference type="Proteomes" id="UP000284706"/>
    </source>
</evidence>
<dbReference type="EMBL" id="NHYE01005631">
    <property type="protein sequence ID" value="PPQ66414.1"/>
    <property type="molecule type" value="Genomic_DNA"/>
</dbReference>
<dbReference type="InterPro" id="IPR020103">
    <property type="entry name" value="PsdUridine_synth_cat_dom_sf"/>
</dbReference>
<dbReference type="Gene3D" id="3.30.2350.10">
    <property type="entry name" value="Pseudouridine synthase"/>
    <property type="match status" value="1"/>
</dbReference>
<comment type="similarity">
    <text evidence="2">Belongs to the pseudouridine synthase RluA family.</text>
</comment>
<dbReference type="InParanoid" id="A0A409VJG6"/>
<gene>
    <name evidence="13" type="ORF">CVT26_011283</name>
</gene>
<evidence type="ECO:0000256" key="7">
    <source>
        <dbReference type="ARBA" id="ARBA00038947"/>
    </source>
</evidence>
<evidence type="ECO:0000256" key="3">
    <source>
        <dbReference type="ARBA" id="ARBA00023128"/>
    </source>
</evidence>
<dbReference type="InterPro" id="IPR050188">
    <property type="entry name" value="RluA_PseudoU_synthase"/>
</dbReference>
<evidence type="ECO:0000256" key="8">
    <source>
        <dbReference type="ARBA" id="ARBA00040626"/>
    </source>
</evidence>
<evidence type="ECO:0000256" key="5">
    <source>
        <dbReference type="ARBA" id="ARBA00036927"/>
    </source>
</evidence>
<dbReference type="AlphaFoldDB" id="A0A409VJG6"/>
<protein>
    <recommendedName>
        <fullName evidence="8">21S rRNA pseudouridine(2819) synthase</fullName>
        <ecNumber evidence="7">5.4.99.43</ecNumber>
    </recommendedName>
    <alternativeName>
        <fullName evidence="10">Pseudouridine synthase 5</fullName>
    </alternativeName>
    <alternativeName>
        <fullName evidence="9">Pseudouridylate synthase PUS5</fullName>
    </alternativeName>
    <alternativeName>
        <fullName evidence="11">Uracil hydrolyase PUS5</fullName>
    </alternativeName>
</protein>
<evidence type="ECO:0000313" key="13">
    <source>
        <dbReference type="EMBL" id="PPQ66414.1"/>
    </source>
</evidence>